<dbReference type="Pfam" id="PF21205">
    <property type="entry name" value="Rep3_C"/>
    <property type="match status" value="1"/>
</dbReference>
<dbReference type="RefSeq" id="WP_129651766.1">
    <property type="nucleotide sequence ID" value="NZ_JBBMFL010000005.1"/>
</dbReference>
<sequence length="378" mass="44254">MANQVKIRDRGGYVYTIPENNISEAAIDISSYTKVKHPNLFIDMRSAYSYTQFLALFRIAISLQPIIRTNFDTPDGKISIQAKNVYWDRESHIVEIVLPLRDFGVRPEHYNELERALLDMSRISVTFPQKSALTNEELTATGGLCHVAIERKNKRRQNAHFFFHEQIVHTIINPQNGFSQILKETVEKVSSIYTAKLYFNICRWADKGQWVVSYLELRSILNIDPTKYNSYHDFRKRILKSSADALMNKTNYWFTFYERFPLRSKIPDIIYFIIHNGQLSDQEQRDYKNRVDRIKDISSHFGITARSMSSILEKITPQNSRYVYEKHNELLAYIGENESEITNRAAYYRQAMQNIVFGELLKPAEIQTEFDFSNPSIL</sequence>
<evidence type="ECO:0000313" key="1">
    <source>
        <dbReference type="EMBL" id="MEQ2544435.1"/>
    </source>
</evidence>
<dbReference type="SUPFAM" id="SSF46785">
    <property type="entry name" value="Winged helix' DNA-binding domain"/>
    <property type="match status" value="1"/>
</dbReference>
<organism evidence="1 2">
    <name type="scientific">Alistipes intestinihominis</name>
    <dbReference type="NCBI Taxonomy" id="3133172"/>
    <lineage>
        <taxon>Bacteria</taxon>
        <taxon>Pseudomonadati</taxon>
        <taxon>Bacteroidota</taxon>
        <taxon>Bacteroidia</taxon>
        <taxon>Bacteroidales</taxon>
        <taxon>Rikenellaceae</taxon>
        <taxon>Alistipes</taxon>
    </lineage>
</organism>
<proteinExistence type="predicted"/>
<name>A0ABV1GVT7_9BACT</name>
<gene>
    <name evidence="1" type="ORF">WMO46_05675</name>
</gene>
<comment type="caution">
    <text evidence="1">The sequence shown here is derived from an EMBL/GenBank/DDBJ whole genome shotgun (WGS) entry which is preliminary data.</text>
</comment>
<dbReference type="GeneID" id="78180581"/>
<dbReference type="InterPro" id="IPR036388">
    <property type="entry name" value="WH-like_DNA-bd_sf"/>
</dbReference>
<accession>A0ABV1GVT7</accession>
<dbReference type="Proteomes" id="UP001460202">
    <property type="component" value="Unassembled WGS sequence"/>
</dbReference>
<dbReference type="Gene3D" id="1.10.10.10">
    <property type="entry name" value="Winged helix-like DNA-binding domain superfamily/Winged helix DNA-binding domain"/>
    <property type="match status" value="1"/>
</dbReference>
<reference evidence="1 2" key="1">
    <citation type="submission" date="2024-03" db="EMBL/GenBank/DDBJ databases">
        <title>Human intestinal bacterial collection.</title>
        <authorList>
            <person name="Pauvert C."/>
            <person name="Hitch T.C.A."/>
            <person name="Clavel T."/>
        </authorList>
    </citation>
    <scope>NUCLEOTIDE SEQUENCE [LARGE SCALE GENOMIC DNA]</scope>
    <source>
        <strain evidence="1 2">CLA-KB-H122</strain>
    </source>
</reference>
<dbReference type="EMBL" id="JBBMFL010000005">
    <property type="protein sequence ID" value="MEQ2544435.1"/>
    <property type="molecule type" value="Genomic_DNA"/>
</dbReference>
<keyword evidence="2" id="KW-1185">Reference proteome</keyword>
<dbReference type="InterPro" id="IPR036390">
    <property type="entry name" value="WH_DNA-bd_sf"/>
</dbReference>
<evidence type="ECO:0000313" key="2">
    <source>
        <dbReference type="Proteomes" id="UP001460202"/>
    </source>
</evidence>
<protein>
    <submittedName>
        <fullName evidence="1">Replication initiation protein</fullName>
    </submittedName>
</protein>